<dbReference type="InterPro" id="IPR050266">
    <property type="entry name" value="AB_hydrolase_sf"/>
</dbReference>
<dbReference type="PANTHER" id="PTHR43798:SF33">
    <property type="entry name" value="HYDROLASE, PUTATIVE (AFU_ORTHOLOGUE AFUA_2G14860)-RELATED"/>
    <property type="match status" value="1"/>
</dbReference>
<keyword evidence="2" id="KW-0378">Hydrolase</keyword>
<dbReference type="Proteomes" id="UP001493487">
    <property type="component" value="Unassembled WGS sequence"/>
</dbReference>
<dbReference type="Gene3D" id="3.40.50.1820">
    <property type="entry name" value="alpha/beta hydrolase"/>
    <property type="match status" value="1"/>
</dbReference>
<dbReference type="EMBL" id="JASKHM010000011">
    <property type="protein sequence ID" value="MEQ4484445.1"/>
    <property type="molecule type" value="Genomic_DNA"/>
</dbReference>
<gene>
    <name evidence="2" type="ORF">QJS35_18765</name>
</gene>
<proteinExistence type="predicted"/>
<dbReference type="GO" id="GO:0016787">
    <property type="term" value="F:hydrolase activity"/>
    <property type="evidence" value="ECO:0007669"/>
    <property type="project" value="UniProtKB-KW"/>
</dbReference>
<feature type="domain" description="AB hydrolase-1" evidence="1">
    <location>
        <begin position="21"/>
        <end position="127"/>
    </location>
</feature>
<dbReference type="InterPro" id="IPR000073">
    <property type="entry name" value="AB_hydrolase_1"/>
</dbReference>
<evidence type="ECO:0000313" key="2">
    <source>
        <dbReference type="EMBL" id="MEQ4484445.1"/>
    </source>
</evidence>
<reference evidence="2 3" key="1">
    <citation type="journal article" date="2023" name="Genome Announc.">
        <title>Pan-Genome Analyses of the Genus Cohnella and Proposal of the Novel Species Cohnella silvisoli sp. nov., Isolated from Forest Soil.</title>
        <authorList>
            <person name="Wang C."/>
            <person name="Mao L."/>
            <person name="Bao G."/>
            <person name="Zhu H."/>
        </authorList>
    </citation>
    <scope>NUCLEOTIDE SEQUENCE [LARGE SCALE GENOMIC DNA]</scope>
    <source>
        <strain evidence="2 3">NL03-T5-1</strain>
    </source>
</reference>
<comment type="caution">
    <text evidence="2">The sequence shown here is derived from an EMBL/GenBank/DDBJ whole genome shotgun (WGS) entry which is preliminary data.</text>
</comment>
<sequence length="295" mass="32868">MPLIHANGVEIHYHLQGKGTPIVFLHPPCIASRVFTYIRNDLSQDHKTLLFDFRGHGRSGSSEAPITIPLLAEDVRRLLDALNISKAYLCTYSLGSMVGLHALLTYPDRFFGGIFLGGLAEASGWKTRAKLKAGIWASKLKARELISLPSLWVHADNHETFYRLRGETRAGDIAKWREYMTSGLSYSAVGRLKDVRQPVLLLCGEKDTEFKGYMDVMQKGLPNDSSAYIPGVKHTLPIYGAGSIGELIRGWVGAERQHEDSDADSSYSIRSDEMTPAGKIPIADQDYEVQEPYYH</sequence>
<dbReference type="RefSeq" id="WP_232186948.1">
    <property type="nucleotide sequence ID" value="NZ_JAIOAP010000010.1"/>
</dbReference>
<dbReference type="InterPro" id="IPR029058">
    <property type="entry name" value="AB_hydrolase_fold"/>
</dbReference>
<keyword evidence="3" id="KW-1185">Reference proteome</keyword>
<dbReference type="SUPFAM" id="SSF53474">
    <property type="entry name" value="alpha/beta-Hydrolases"/>
    <property type="match status" value="1"/>
</dbReference>
<evidence type="ECO:0000259" key="1">
    <source>
        <dbReference type="Pfam" id="PF00561"/>
    </source>
</evidence>
<dbReference type="PANTHER" id="PTHR43798">
    <property type="entry name" value="MONOACYLGLYCEROL LIPASE"/>
    <property type="match status" value="1"/>
</dbReference>
<organism evidence="2 3">
    <name type="scientific">Cohnella silvisoli</name>
    <dbReference type="NCBI Taxonomy" id="2873699"/>
    <lineage>
        <taxon>Bacteria</taxon>
        <taxon>Bacillati</taxon>
        <taxon>Bacillota</taxon>
        <taxon>Bacilli</taxon>
        <taxon>Bacillales</taxon>
        <taxon>Paenibacillaceae</taxon>
        <taxon>Cohnella</taxon>
    </lineage>
</organism>
<protein>
    <submittedName>
        <fullName evidence="2">Alpha/beta hydrolase</fullName>
    </submittedName>
</protein>
<name>A0ABV1KWH6_9BACL</name>
<evidence type="ECO:0000313" key="3">
    <source>
        <dbReference type="Proteomes" id="UP001493487"/>
    </source>
</evidence>
<accession>A0ABV1KWH6</accession>
<dbReference type="Pfam" id="PF00561">
    <property type="entry name" value="Abhydrolase_1"/>
    <property type="match status" value="1"/>
</dbReference>